<name>D8PSK2_SCHCM</name>
<dbReference type="AlphaFoldDB" id="D8PSK2"/>
<evidence type="ECO:0000313" key="2">
    <source>
        <dbReference type="EMBL" id="EFJ01155.1"/>
    </source>
</evidence>
<sequence length="121" mass="13407">MKIGRLRFDGKAQEEEAEEAARRVKWDRALQTAKCLEDILPHPPKASTLPERSLKKGCLSAAAKALQLDTLGNLPATSPLKDLVPENVVVKKFVYDNDEEAQPEPPPPEPKVTRSRKKAKA</sequence>
<dbReference type="KEGG" id="scm:SCHCO_02484963"/>
<dbReference type="EMBL" id="GL377303">
    <property type="protein sequence ID" value="EFJ01155.1"/>
    <property type="molecule type" value="Genomic_DNA"/>
</dbReference>
<proteinExistence type="predicted"/>
<dbReference type="InParanoid" id="D8PSK2"/>
<dbReference type="Proteomes" id="UP000007431">
    <property type="component" value="Unassembled WGS sequence"/>
</dbReference>
<protein>
    <submittedName>
        <fullName evidence="2">Expressed protein</fullName>
    </submittedName>
</protein>
<dbReference type="VEuPathDB" id="FungiDB:SCHCODRAFT_02484963"/>
<accession>D8PSK2</accession>
<dbReference type="eggNOG" id="ENOG502SFMB">
    <property type="taxonomic scope" value="Eukaryota"/>
</dbReference>
<dbReference type="GeneID" id="9596082"/>
<evidence type="ECO:0000256" key="1">
    <source>
        <dbReference type="SAM" id="MobiDB-lite"/>
    </source>
</evidence>
<evidence type="ECO:0000313" key="3">
    <source>
        <dbReference type="Proteomes" id="UP000007431"/>
    </source>
</evidence>
<keyword evidence="3" id="KW-1185">Reference proteome</keyword>
<organism evidence="3">
    <name type="scientific">Schizophyllum commune (strain H4-8 / FGSC 9210)</name>
    <name type="common">Split gill fungus</name>
    <dbReference type="NCBI Taxonomy" id="578458"/>
    <lineage>
        <taxon>Eukaryota</taxon>
        <taxon>Fungi</taxon>
        <taxon>Dikarya</taxon>
        <taxon>Basidiomycota</taxon>
        <taxon>Agaricomycotina</taxon>
        <taxon>Agaricomycetes</taxon>
        <taxon>Agaricomycetidae</taxon>
        <taxon>Agaricales</taxon>
        <taxon>Schizophyllaceae</taxon>
        <taxon>Schizophyllum</taxon>
    </lineage>
</organism>
<reference evidence="2 3" key="1">
    <citation type="journal article" date="2010" name="Nat. Biotechnol.">
        <title>Genome sequence of the model mushroom Schizophyllum commune.</title>
        <authorList>
            <person name="Ohm R.A."/>
            <person name="de Jong J.F."/>
            <person name="Lugones L.G."/>
            <person name="Aerts A."/>
            <person name="Kothe E."/>
            <person name="Stajich J.E."/>
            <person name="de Vries R.P."/>
            <person name="Record E."/>
            <person name="Levasseur A."/>
            <person name="Baker S.E."/>
            <person name="Bartholomew K.A."/>
            <person name="Coutinho P.M."/>
            <person name="Erdmann S."/>
            <person name="Fowler T.J."/>
            <person name="Gathman A.C."/>
            <person name="Lombard V."/>
            <person name="Henrissat B."/>
            <person name="Knabe N."/>
            <person name="Kuees U."/>
            <person name="Lilly W.W."/>
            <person name="Lindquist E."/>
            <person name="Lucas S."/>
            <person name="Magnuson J.K."/>
            <person name="Piumi F."/>
            <person name="Raudaskoski M."/>
            <person name="Salamov A."/>
            <person name="Schmutz J."/>
            <person name="Schwarze F.W.M.R."/>
            <person name="vanKuyk P.A."/>
            <person name="Horton J.S."/>
            <person name="Grigoriev I.V."/>
            <person name="Woesten H.A.B."/>
        </authorList>
    </citation>
    <scope>NUCLEOTIDE SEQUENCE [LARGE SCALE GENOMIC DNA]</scope>
    <source>
        <strain evidence="3">H4-8 / FGSC 9210</strain>
    </source>
</reference>
<feature type="region of interest" description="Disordered" evidence="1">
    <location>
        <begin position="95"/>
        <end position="121"/>
    </location>
</feature>
<dbReference type="RefSeq" id="XP_003036057.1">
    <property type="nucleotide sequence ID" value="XM_003036011.1"/>
</dbReference>
<dbReference type="OMA" id="AHEIPKP"/>
<gene>
    <name evidence="2" type="ORF">SCHCODRAFT_84559</name>
</gene>
<dbReference type="OrthoDB" id="2148418at2759"/>
<dbReference type="HOGENOM" id="CLU_165626_0_0_1"/>